<organism evidence="2">
    <name type="scientific">Haptolina brevifila</name>
    <dbReference type="NCBI Taxonomy" id="156173"/>
    <lineage>
        <taxon>Eukaryota</taxon>
        <taxon>Haptista</taxon>
        <taxon>Haptophyta</taxon>
        <taxon>Prymnesiophyceae</taxon>
        <taxon>Prymnesiales</taxon>
        <taxon>Prymnesiaceae</taxon>
        <taxon>Haptolina</taxon>
    </lineage>
</organism>
<gene>
    <name evidence="2" type="ORF">CBRE1094_LOCUS37856</name>
</gene>
<name>A0A7S2IVI5_9EUKA</name>
<dbReference type="AlphaFoldDB" id="A0A7S2IVI5"/>
<feature type="domain" description="JmjC" evidence="1">
    <location>
        <begin position="190"/>
        <end position="352"/>
    </location>
</feature>
<dbReference type="InterPro" id="IPR014710">
    <property type="entry name" value="RmlC-like_jellyroll"/>
</dbReference>
<dbReference type="PANTHER" id="PTHR12461:SF105">
    <property type="entry name" value="HYPOXIA-INDUCIBLE FACTOR 1-ALPHA INHIBITOR"/>
    <property type="match status" value="1"/>
</dbReference>
<evidence type="ECO:0000259" key="1">
    <source>
        <dbReference type="PROSITE" id="PS51184"/>
    </source>
</evidence>
<dbReference type="Pfam" id="PF13621">
    <property type="entry name" value="Cupin_8"/>
    <property type="match status" value="1"/>
</dbReference>
<dbReference type="Gene3D" id="2.60.120.10">
    <property type="entry name" value="Jelly Rolls"/>
    <property type="match status" value="1"/>
</dbReference>
<dbReference type="PROSITE" id="PS51184">
    <property type="entry name" value="JMJC"/>
    <property type="match status" value="1"/>
</dbReference>
<dbReference type="SUPFAM" id="SSF51197">
    <property type="entry name" value="Clavaminate synthase-like"/>
    <property type="match status" value="1"/>
</dbReference>
<dbReference type="EMBL" id="HBGU01069370">
    <property type="protein sequence ID" value="CAD9530419.1"/>
    <property type="molecule type" value="Transcribed_RNA"/>
</dbReference>
<dbReference type="PANTHER" id="PTHR12461">
    <property type="entry name" value="HYPOXIA-INDUCIBLE FACTOR 1 ALPHA INHIBITOR-RELATED"/>
    <property type="match status" value="1"/>
</dbReference>
<evidence type="ECO:0000313" key="2">
    <source>
        <dbReference type="EMBL" id="CAD9530419.1"/>
    </source>
</evidence>
<accession>A0A7S2IVI5</accession>
<reference evidence="2" key="1">
    <citation type="submission" date="2021-01" db="EMBL/GenBank/DDBJ databases">
        <authorList>
            <person name="Corre E."/>
            <person name="Pelletier E."/>
            <person name="Niang G."/>
            <person name="Scheremetjew M."/>
            <person name="Finn R."/>
            <person name="Kale V."/>
            <person name="Holt S."/>
            <person name="Cochrane G."/>
            <person name="Meng A."/>
            <person name="Brown T."/>
            <person name="Cohen L."/>
        </authorList>
    </citation>
    <scope>NUCLEOTIDE SEQUENCE</scope>
    <source>
        <strain evidence="2">UTEX LB 985</strain>
    </source>
</reference>
<dbReference type="InterPro" id="IPR003347">
    <property type="entry name" value="JmjC_dom"/>
</dbReference>
<proteinExistence type="predicted"/>
<dbReference type="InterPro" id="IPR041667">
    <property type="entry name" value="Cupin_8"/>
</dbReference>
<sequence>MDAPADEDDEYRFVRFTFDDDSDGLPFLSGAQDGKARAPKAAAAPALDVARPTSPLPSLVTPKPLVTYLGPGTNAVARIHISQLTPALFDAHHRSVGVPLIIEGALDKAVDWRLPAFVNSFDPEATYQCRIHGGDSFAVSPSKWSGKTHARHVVPTTPRKFAETITSGVAQREDCYVQADISGTSAGRAIEADLERIGARTGMQVHRRYGPIVNMWWGPAGHTEPLHMDATDGTLCQLRGRKTIVLFPPSSWRDLYPFPCTNTGMSWAFSQVVQSAPDFAKFPQLKWALEKRIEVELQEGEVLYIPACCAHEITGELTLADGSPAEHVLSINRFWRTSPVLVRPHMPMDSLKSYNETMAPYE</sequence>
<protein>
    <recommendedName>
        <fullName evidence="1">JmjC domain-containing protein</fullName>
    </recommendedName>
</protein>